<dbReference type="CDD" id="cd12797">
    <property type="entry name" value="M23_peptidase"/>
    <property type="match status" value="1"/>
</dbReference>
<dbReference type="InterPro" id="IPR050570">
    <property type="entry name" value="Cell_wall_metabolism_enzyme"/>
</dbReference>
<evidence type="ECO:0000313" key="11">
    <source>
        <dbReference type="Proteomes" id="UP000249605"/>
    </source>
</evidence>
<gene>
    <name evidence="10" type="ORF">DM194_12180</name>
</gene>
<dbReference type="OrthoDB" id="9805070at2"/>
<evidence type="ECO:0000256" key="4">
    <source>
        <dbReference type="ARBA" id="ARBA00022801"/>
    </source>
</evidence>
<feature type="chain" id="PRO_5015940049" evidence="8">
    <location>
        <begin position="22"/>
        <end position="465"/>
    </location>
</feature>
<dbReference type="Gene3D" id="3.10.450.350">
    <property type="match status" value="2"/>
</dbReference>
<keyword evidence="4" id="KW-0378">Hydrolase</keyword>
<dbReference type="GO" id="GO:0046872">
    <property type="term" value="F:metal ion binding"/>
    <property type="evidence" value="ECO:0007669"/>
    <property type="project" value="UniProtKB-KW"/>
</dbReference>
<dbReference type="Gene3D" id="2.70.70.10">
    <property type="entry name" value="Glucose Permease (Domain IIA)"/>
    <property type="match status" value="1"/>
</dbReference>
<feature type="region of interest" description="Disordered" evidence="7">
    <location>
        <begin position="28"/>
        <end position="83"/>
    </location>
</feature>
<evidence type="ECO:0000256" key="8">
    <source>
        <dbReference type="SAM" id="SignalP"/>
    </source>
</evidence>
<dbReference type="SUPFAM" id="SSF51261">
    <property type="entry name" value="Duplicated hybrid motif"/>
    <property type="match status" value="1"/>
</dbReference>
<reference evidence="10 11" key="1">
    <citation type="journal article" date="2019" name="Int. J. Syst. Evol. Microbiol.">
        <title>Azospirillum ramasamyi sp. nov., a novel diazotrophic bacterium isolated from fermented bovine products.</title>
        <authorList>
            <person name="Anandham R."/>
            <person name="Heo J."/>
            <person name="Krishnamoorthy R."/>
            <person name="SenthilKumar M."/>
            <person name="Gopal N.O."/>
            <person name="Kim S.J."/>
            <person name="Kwon S.W."/>
        </authorList>
    </citation>
    <scope>NUCLEOTIDE SEQUENCE [LARGE SCALE GENOMIC DNA]</scope>
    <source>
        <strain evidence="10 11">M2T2B2</strain>
    </source>
</reference>
<keyword evidence="8" id="KW-0732">Signal</keyword>
<evidence type="ECO:0000256" key="2">
    <source>
        <dbReference type="ARBA" id="ARBA00022670"/>
    </source>
</evidence>
<evidence type="ECO:0000256" key="3">
    <source>
        <dbReference type="ARBA" id="ARBA00022723"/>
    </source>
</evidence>
<dbReference type="Proteomes" id="UP000249605">
    <property type="component" value="Chromosome"/>
</dbReference>
<evidence type="ECO:0000256" key="6">
    <source>
        <dbReference type="ARBA" id="ARBA00023049"/>
    </source>
</evidence>
<dbReference type="PANTHER" id="PTHR21666">
    <property type="entry name" value="PEPTIDASE-RELATED"/>
    <property type="match status" value="1"/>
</dbReference>
<evidence type="ECO:0000256" key="7">
    <source>
        <dbReference type="SAM" id="MobiDB-lite"/>
    </source>
</evidence>
<comment type="cofactor">
    <cofactor evidence="1">
        <name>Zn(2+)</name>
        <dbReference type="ChEBI" id="CHEBI:29105"/>
    </cofactor>
</comment>
<dbReference type="GO" id="GO:0006508">
    <property type="term" value="P:proteolysis"/>
    <property type="evidence" value="ECO:0007669"/>
    <property type="project" value="UniProtKB-KW"/>
</dbReference>
<proteinExistence type="predicted"/>
<evidence type="ECO:0000313" key="10">
    <source>
        <dbReference type="EMBL" id="AWU95212.1"/>
    </source>
</evidence>
<keyword evidence="3" id="KW-0479">Metal-binding</keyword>
<feature type="domain" description="M23ase beta-sheet core" evidence="9">
    <location>
        <begin position="309"/>
        <end position="406"/>
    </location>
</feature>
<evidence type="ECO:0000259" key="9">
    <source>
        <dbReference type="Pfam" id="PF01551"/>
    </source>
</evidence>
<keyword evidence="5" id="KW-0862">Zinc</keyword>
<evidence type="ECO:0000256" key="5">
    <source>
        <dbReference type="ARBA" id="ARBA00022833"/>
    </source>
</evidence>
<accession>A0A2U9S721</accession>
<dbReference type="PANTHER" id="PTHR21666:SF288">
    <property type="entry name" value="CELL DIVISION PROTEIN YTFB"/>
    <property type="match status" value="1"/>
</dbReference>
<name>A0A2U9S721_9PROT</name>
<dbReference type="AlphaFoldDB" id="A0A2U9S721"/>
<dbReference type="InterPro" id="IPR011055">
    <property type="entry name" value="Dup_hybrid_motif"/>
</dbReference>
<dbReference type="KEGG" id="azm:DM194_12180"/>
<feature type="compositionally biased region" description="Basic and acidic residues" evidence="7">
    <location>
        <begin position="57"/>
        <end position="68"/>
    </location>
</feature>
<dbReference type="GO" id="GO:0004222">
    <property type="term" value="F:metalloendopeptidase activity"/>
    <property type="evidence" value="ECO:0007669"/>
    <property type="project" value="TreeGrafter"/>
</dbReference>
<sequence>MRSRLSRLPTLALLAIMTAGALTPAAVSAGSADAPNGRGPQVFKPAVKPSTGAEDASEAKGDAKRNIDNTDGGPAGPIDRRTLSIGRGDTLMDLLAEAKVPANDAHDAVAALRDVYNPRRLQVGQRVTVLFEPRRSGARKFVGLEFAPDPLRSVSIARNGDAGFTSSQIEKPVTRKPVAAQGVIRSSLFEAGAQARVPISVMMAFLQNFSYDVDFQRDLQPGDRFEVMYEKLITADGTEAGEGELLYASLTLSGEDMPIYRFKTRDGRIDYYNGDGESIRRALLRTPIDGARITSGFGMRRHPILGFSKMHKGVDFGAPSGTPIYAAGRGTIELAERNSSYGNYVRIRHNTEISTAYAHMSRFAKSIRRGARVDQGDIIGYVGSTGRSTGPHLHYEVLKGGQPVNPRSVDLPTGEKLEGRELQNFLQARRAIDRLFEDSRSGLQLARTPAPASLEEKGCNKATSC</sequence>
<keyword evidence="11" id="KW-1185">Reference proteome</keyword>
<organism evidence="10 11">
    <name type="scientific">Azospirillum ramasamyi</name>
    <dbReference type="NCBI Taxonomy" id="682998"/>
    <lineage>
        <taxon>Bacteria</taxon>
        <taxon>Pseudomonadati</taxon>
        <taxon>Pseudomonadota</taxon>
        <taxon>Alphaproteobacteria</taxon>
        <taxon>Rhodospirillales</taxon>
        <taxon>Azospirillaceae</taxon>
        <taxon>Azospirillum</taxon>
    </lineage>
</organism>
<dbReference type="Pfam" id="PF01551">
    <property type="entry name" value="Peptidase_M23"/>
    <property type="match status" value="1"/>
</dbReference>
<protein>
    <submittedName>
        <fullName evidence="10">M23 family peptidase</fullName>
    </submittedName>
</protein>
<keyword evidence="6" id="KW-0482">Metalloprotease</keyword>
<feature type="signal peptide" evidence="8">
    <location>
        <begin position="1"/>
        <end position="21"/>
    </location>
</feature>
<dbReference type="EMBL" id="CP029829">
    <property type="protein sequence ID" value="AWU95212.1"/>
    <property type="molecule type" value="Genomic_DNA"/>
</dbReference>
<keyword evidence="2" id="KW-0645">Protease</keyword>
<dbReference type="InterPro" id="IPR016047">
    <property type="entry name" value="M23ase_b-sheet_dom"/>
</dbReference>
<evidence type="ECO:0000256" key="1">
    <source>
        <dbReference type="ARBA" id="ARBA00001947"/>
    </source>
</evidence>